<protein>
    <submittedName>
        <fullName evidence="4">Kinase-like protein</fullName>
    </submittedName>
</protein>
<dbReference type="Proteomes" id="UP000294933">
    <property type="component" value="Unassembled WGS sequence"/>
</dbReference>
<dbReference type="AlphaFoldDB" id="A0A4Y7Q632"/>
<dbReference type="VEuPathDB" id="FungiDB:BD410DRAFT_839042"/>
<keyword evidence="1" id="KW-0547">Nucleotide-binding</keyword>
<dbReference type="InterPro" id="IPR050235">
    <property type="entry name" value="CK1_Ser-Thr_kinase"/>
</dbReference>
<accession>A0A4Y7Q632</accession>
<sequence>MAPDSIPPQIGNWVLCDCLGSGFSGSIYRAVNPFTHQSAAIKIQSVDHSCPTNRYERALYPSLQGGKGMPTMWASGVQGKHDYLVLDLLGPSLDNLYRKTGKKVMDLRSVICIAMQVIERLEFMHSRDILHRDIQLGNCVIGLPPNERLIYMIDFGFSKRYIDPTTRRHIPDSKAKRDFIGNYWFTSVNVHCRGKVPSRRDDLEALALMLIHLLTPNGLPWTRNGVPKTEAQQDRLIRAKQRAKPDEICRGLPQEFEDFLRYCRSLKFFERPDYELWRENFAKLARDHGWHNSGTVDEDLYWPPRIERRKVSNSLSGKIADTQEDAPHAPHPGVHPPPAKPTEQPSPAKPIEHPPTKPAEQPPPIKPTEQPPPAKPTDVSGLLDDLANLDLNEHQIPGARKPDHSPGKVIVLSSDDESTPPQPQWSKSVKLRRLTKQASAAADNTALGETVHGFIDVLQANRSRAMTADGFAFLDTLKKQLEDPSVFIINSKGSRPSRTRSQTKALEAAQVQRTPRSNQMLLLRMKLEDAFNNSQLAGLIDEFETLVQRNTGKLVSKDGIIFLEKLEERLKGE</sequence>
<feature type="binding site" evidence="1">
    <location>
        <position position="42"/>
    </location>
    <ligand>
        <name>ATP</name>
        <dbReference type="ChEBI" id="CHEBI:30616"/>
    </ligand>
</feature>
<dbReference type="OrthoDB" id="5979581at2759"/>
<dbReference type="InterPro" id="IPR000719">
    <property type="entry name" value="Prot_kinase_dom"/>
</dbReference>
<keyword evidence="4" id="KW-0418">Kinase</keyword>
<dbReference type="SMART" id="SM00220">
    <property type="entry name" value="S_TKc"/>
    <property type="match status" value="1"/>
</dbReference>
<name>A0A4Y7Q632_9AGAM</name>
<feature type="domain" description="Protein kinase" evidence="3">
    <location>
        <begin position="13"/>
        <end position="291"/>
    </location>
</feature>
<keyword evidence="4" id="KW-0808">Transferase</keyword>
<feature type="compositionally biased region" description="Pro residues" evidence="2">
    <location>
        <begin position="356"/>
        <end position="375"/>
    </location>
</feature>
<dbReference type="InterPro" id="IPR017441">
    <property type="entry name" value="Protein_kinase_ATP_BS"/>
</dbReference>
<evidence type="ECO:0000256" key="2">
    <source>
        <dbReference type="SAM" id="MobiDB-lite"/>
    </source>
</evidence>
<proteinExistence type="predicted"/>
<organism evidence="4 5">
    <name type="scientific">Rickenella mellea</name>
    <dbReference type="NCBI Taxonomy" id="50990"/>
    <lineage>
        <taxon>Eukaryota</taxon>
        <taxon>Fungi</taxon>
        <taxon>Dikarya</taxon>
        <taxon>Basidiomycota</taxon>
        <taxon>Agaricomycotina</taxon>
        <taxon>Agaricomycetes</taxon>
        <taxon>Hymenochaetales</taxon>
        <taxon>Rickenellaceae</taxon>
        <taxon>Rickenella</taxon>
    </lineage>
</organism>
<evidence type="ECO:0000313" key="4">
    <source>
        <dbReference type="EMBL" id="TDL23123.1"/>
    </source>
</evidence>
<feature type="region of interest" description="Disordered" evidence="2">
    <location>
        <begin position="322"/>
        <end position="381"/>
    </location>
</feature>
<dbReference type="PROSITE" id="PS00107">
    <property type="entry name" value="PROTEIN_KINASE_ATP"/>
    <property type="match status" value="1"/>
</dbReference>
<feature type="region of interest" description="Disordered" evidence="2">
    <location>
        <begin position="395"/>
        <end position="428"/>
    </location>
</feature>
<keyword evidence="1" id="KW-0067">ATP-binding</keyword>
<gene>
    <name evidence="4" type="ORF">BD410DRAFT_839042</name>
</gene>
<dbReference type="SUPFAM" id="SSF56112">
    <property type="entry name" value="Protein kinase-like (PK-like)"/>
    <property type="match status" value="1"/>
</dbReference>
<dbReference type="PROSITE" id="PS50011">
    <property type="entry name" value="PROTEIN_KINASE_DOM"/>
    <property type="match status" value="1"/>
</dbReference>
<evidence type="ECO:0000256" key="1">
    <source>
        <dbReference type="PROSITE-ProRule" id="PRU10141"/>
    </source>
</evidence>
<evidence type="ECO:0000313" key="5">
    <source>
        <dbReference type="Proteomes" id="UP000294933"/>
    </source>
</evidence>
<dbReference type="GO" id="GO:0005524">
    <property type="term" value="F:ATP binding"/>
    <property type="evidence" value="ECO:0007669"/>
    <property type="project" value="UniProtKB-UniRule"/>
</dbReference>
<evidence type="ECO:0000259" key="3">
    <source>
        <dbReference type="PROSITE" id="PS50011"/>
    </source>
</evidence>
<dbReference type="STRING" id="50990.A0A4Y7Q632"/>
<keyword evidence="5" id="KW-1185">Reference proteome</keyword>
<feature type="compositionally biased region" description="Pro residues" evidence="2">
    <location>
        <begin position="329"/>
        <end position="340"/>
    </location>
</feature>
<dbReference type="Pfam" id="PF00069">
    <property type="entry name" value="Pkinase"/>
    <property type="match status" value="1"/>
</dbReference>
<reference evidence="4 5" key="1">
    <citation type="submission" date="2018-06" db="EMBL/GenBank/DDBJ databases">
        <title>A transcriptomic atlas of mushroom development highlights an independent origin of complex multicellularity.</title>
        <authorList>
            <consortium name="DOE Joint Genome Institute"/>
            <person name="Krizsan K."/>
            <person name="Almasi E."/>
            <person name="Merenyi Z."/>
            <person name="Sahu N."/>
            <person name="Viragh M."/>
            <person name="Koszo T."/>
            <person name="Mondo S."/>
            <person name="Kiss B."/>
            <person name="Balint B."/>
            <person name="Kues U."/>
            <person name="Barry K."/>
            <person name="Hegedus J.C."/>
            <person name="Henrissat B."/>
            <person name="Johnson J."/>
            <person name="Lipzen A."/>
            <person name="Ohm R."/>
            <person name="Nagy I."/>
            <person name="Pangilinan J."/>
            <person name="Yan J."/>
            <person name="Xiong Y."/>
            <person name="Grigoriev I.V."/>
            <person name="Hibbett D.S."/>
            <person name="Nagy L.G."/>
        </authorList>
    </citation>
    <scope>NUCLEOTIDE SEQUENCE [LARGE SCALE GENOMIC DNA]</scope>
    <source>
        <strain evidence="4 5">SZMC22713</strain>
    </source>
</reference>
<dbReference type="Gene3D" id="1.10.510.10">
    <property type="entry name" value="Transferase(Phosphotransferase) domain 1"/>
    <property type="match status" value="1"/>
</dbReference>
<dbReference type="PANTHER" id="PTHR11909">
    <property type="entry name" value="CASEIN KINASE-RELATED"/>
    <property type="match status" value="1"/>
</dbReference>
<dbReference type="EMBL" id="ML170171">
    <property type="protein sequence ID" value="TDL23123.1"/>
    <property type="molecule type" value="Genomic_DNA"/>
</dbReference>
<dbReference type="GO" id="GO:0004672">
    <property type="term" value="F:protein kinase activity"/>
    <property type="evidence" value="ECO:0007669"/>
    <property type="project" value="InterPro"/>
</dbReference>
<dbReference type="InterPro" id="IPR011009">
    <property type="entry name" value="Kinase-like_dom_sf"/>
</dbReference>
<dbReference type="CDD" id="cd14016">
    <property type="entry name" value="STKc_CK1"/>
    <property type="match status" value="1"/>
</dbReference>